<evidence type="ECO:0000256" key="4">
    <source>
        <dbReference type="ARBA" id="ARBA00022801"/>
    </source>
</evidence>
<dbReference type="InterPro" id="IPR012334">
    <property type="entry name" value="Pectin_lyas_fold"/>
</dbReference>
<dbReference type="Pfam" id="PF01095">
    <property type="entry name" value="Pectinesterase"/>
    <property type="match status" value="1"/>
</dbReference>
<evidence type="ECO:0000256" key="1">
    <source>
        <dbReference type="ARBA" id="ARBA00005184"/>
    </source>
</evidence>
<feature type="chain" id="PRO_5021021771" description="Pectinesterase" evidence="8">
    <location>
        <begin position="20"/>
        <end position="363"/>
    </location>
</feature>
<dbReference type="EC" id="3.1.1.11" evidence="3 8"/>
<comment type="caution">
    <text evidence="10">The sequence shown here is derived from an EMBL/GenBank/DDBJ whole genome shotgun (WGS) entry which is preliminary data.</text>
</comment>
<dbReference type="Proteomes" id="UP000308549">
    <property type="component" value="Unassembled WGS sequence"/>
</dbReference>
<protein>
    <recommendedName>
        <fullName evidence="3 8">Pectinesterase</fullName>
        <ecNumber evidence="3 8">3.1.1.11</ecNumber>
    </recommendedName>
</protein>
<sequence>MRSLAIVTLLVWLCHSAYAARRTSPPTDAVVLDQSGLRSNLTTVQSGVDVLSTTATGLQSLFIYPGVYYEQVYIPARSANLTVYGYTNDTSTYDSNTVNITYSLALINTTSDDLTATVRAWSSNFKMYNINILNTFGHISSNGQNLALSAHAGGQGYYGVGLFGYQDTLLANTGKQVYAKSKITGAIDFIFGQTAVAWLEVRLFNPSKSSVVTEHPLTVLFQHIDIRTIAAGSITASGRNSTENPSWYVITNSTVSGISSTINTRPGLNYLGRPWGVFARVVFQYTYLSDVINAAGWSVWNAPPQERTSNVTFAEFGNYGPGSVMEEGPRAELSEQLNEPVAREDILGTGYEDEWWVDMNHLG</sequence>
<keyword evidence="8" id="KW-0964">Secreted</keyword>
<keyword evidence="11" id="KW-1185">Reference proteome</keyword>
<dbReference type="PROSITE" id="PS00503">
    <property type="entry name" value="PECTINESTERASE_2"/>
    <property type="match status" value="1"/>
</dbReference>
<comment type="catalytic activity">
    <reaction evidence="6 8">
        <text>[(1-&gt;4)-alpha-D-galacturonosyl methyl ester](n) + n H2O = [(1-&gt;4)-alpha-D-galacturonosyl](n) + n methanol + n H(+)</text>
        <dbReference type="Rhea" id="RHEA:22380"/>
        <dbReference type="Rhea" id="RHEA-COMP:14570"/>
        <dbReference type="Rhea" id="RHEA-COMP:14573"/>
        <dbReference type="ChEBI" id="CHEBI:15377"/>
        <dbReference type="ChEBI" id="CHEBI:15378"/>
        <dbReference type="ChEBI" id="CHEBI:17790"/>
        <dbReference type="ChEBI" id="CHEBI:140522"/>
        <dbReference type="ChEBI" id="CHEBI:140523"/>
        <dbReference type="EC" id="3.1.1.11"/>
    </reaction>
</comment>
<dbReference type="SUPFAM" id="SSF51126">
    <property type="entry name" value="Pectin lyase-like"/>
    <property type="match status" value="1"/>
</dbReference>
<comment type="subcellular location">
    <subcellularLocation>
        <location evidence="8">Secreted</location>
    </subcellularLocation>
</comment>
<evidence type="ECO:0000313" key="11">
    <source>
        <dbReference type="Proteomes" id="UP000308549"/>
    </source>
</evidence>
<gene>
    <name evidence="10" type="ORF">B0A50_02326</name>
</gene>
<feature type="domain" description="Pectinesterase catalytic" evidence="9">
    <location>
        <begin position="39"/>
        <end position="326"/>
    </location>
</feature>
<keyword evidence="5 8" id="KW-0063">Aspartyl esterase</keyword>
<evidence type="ECO:0000256" key="5">
    <source>
        <dbReference type="ARBA" id="ARBA00023085"/>
    </source>
</evidence>
<dbReference type="GO" id="GO:0042545">
    <property type="term" value="P:cell wall modification"/>
    <property type="evidence" value="ECO:0007669"/>
    <property type="project" value="UniProtKB-UniRule"/>
</dbReference>
<evidence type="ECO:0000256" key="7">
    <source>
        <dbReference type="PROSITE-ProRule" id="PRU10040"/>
    </source>
</evidence>
<dbReference type="Gene3D" id="2.160.20.10">
    <property type="entry name" value="Single-stranded right-handed beta-helix, Pectin lyase-like"/>
    <property type="match status" value="1"/>
</dbReference>
<dbReference type="PANTHER" id="PTHR31321:SF127">
    <property type="entry name" value="PECTINESTERASE"/>
    <property type="match status" value="1"/>
</dbReference>
<dbReference type="EMBL" id="NAJL01000008">
    <property type="protein sequence ID" value="TKA31479.1"/>
    <property type="molecule type" value="Genomic_DNA"/>
</dbReference>
<dbReference type="OrthoDB" id="2019149at2759"/>
<comment type="function">
    <text evidence="8">Involved in maceration and soft-rotting of plant tissue.</text>
</comment>
<proteinExistence type="inferred from homology"/>
<dbReference type="GO" id="GO:0045490">
    <property type="term" value="P:pectin catabolic process"/>
    <property type="evidence" value="ECO:0007669"/>
    <property type="project" value="UniProtKB-UniRule"/>
</dbReference>
<evidence type="ECO:0000313" key="10">
    <source>
        <dbReference type="EMBL" id="TKA31479.1"/>
    </source>
</evidence>
<keyword evidence="4 8" id="KW-0378">Hydrolase</keyword>
<feature type="active site" evidence="7">
    <location>
        <position position="188"/>
    </location>
</feature>
<evidence type="ECO:0000259" key="9">
    <source>
        <dbReference type="Pfam" id="PF01095"/>
    </source>
</evidence>
<dbReference type="InterPro" id="IPR000070">
    <property type="entry name" value="Pectinesterase_cat"/>
</dbReference>
<organism evidence="10 11">
    <name type="scientific">Salinomyces thailandicus</name>
    <dbReference type="NCBI Taxonomy" id="706561"/>
    <lineage>
        <taxon>Eukaryota</taxon>
        <taxon>Fungi</taxon>
        <taxon>Dikarya</taxon>
        <taxon>Ascomycota</taxon>
        <taxon>Pezizomycotina</taxon>
        <taxon>Dothideomycetes</taxon>
        <taxon>Dothideomycetidae</taxon>
        <taxon>Mycosphaerellales</taxon>
        <taxon>Teratosphaeriaceae</taxon>
        <taxon>Salinomyces</taxon>
    </lineage>
</organism>
<dbReference type="PANTHER" id="PTHR31321">
    <property type="entry name" value="ACYL-COA THIOESTER HYDROLASE YBHC-RELATED"/>
    <property type="match status" value="1"/>
</dbReference>
<keyword evidence="8" id="KW-0732">Signal</keyword>
<reference evidence="10 11" key="1">
    <citation type="submission" date="2017-03" db="EMBL/GenBank/DDBJ databases">
        <title>Genomes of endolithic fungi from Antarctica.</title>
        <authorList>
            <person name="Coleine C."/>
            <person name="Masonjones S."/>
            <person name="Stajich J.E."/>
        </authorList>
    </citation>
    <scope>NUCLEOTIDE SEQUENCE [LARGE SCALE GENOMIC DNA]</scope>
    <source>
        <strain evidence="10 11">CCFEE 6315</strain>
    </source>
</reference>
<dbReference type="InterPro" id="IPR033131">
    <property type="entry name" value="Pectinesterase_Asp_AS"/>
</dbReference>
<dbReference type="GO" id="GO:0005576">
    <property type="term" value="C:extracellular region"/>
    <property type="evidence" value="ECO:0007669"/>
    <property type="project" value="UniProtKB-SubCell"/>
</dbReference>
<feature type="signal peptide" evidence="8">
    <location>
        <begin position="1"/>
        <end position="19"/>
    </location>
</feature>
<dbReference type="UniPathway" id="UPA00545">
    <property type="reaction ID" value="UER00823"/>
</dbReference>
<evidence type="ECO:0000256" key="8">
    <source>
        <dbReference type="RuleBase" id="RU000589"/>
    </source>
</evidence>
<dbReference type="AlphaFoldDB" id="A0A4V5N5E3"/>
<evidence type="ECO:0000256" key="6">
    <source>
        <dbReference type="ARBA" id="ARBA00047928"/>
    </source>
</evidence>
<dbReference type="InterPro" id="IPR011050">
    <property type="entry name" value="Pectin_lyase_fold/virulence"/>
</dbReference>
<comment type="similarity">
    <text evidence="2">Belongs to the pectinesterase family.</text>
</comment>
<evidence type="ECO:0000256" key="2">
    <source>
        <dbReference type="ARBA" id="ARBA00008891"/>
    </source>
</evidence>
<keyword evidence="8" id="KW-0961">Cell wall biogenesis/degradation</keyword>
<name>A0A4V5N5E3_9PEZI</name>
<evidence type="ECO:0000256" key="3">
    <source>
        <dbReference type="ARBA" id="ARBA00013229"/>
    </source>
</evidence>
<accession>A0A4V5N5E3</accession>
<dbReference type="GO" id="GO:0030599">
    <property type="term" value="F:pectinesterase activity"/>
    <property type="evidence" value="ECO:0007669"/>
    <property type="project" value="UniProtKB-UniRule"/>
</dbReference>
<comment type="pathway">
    <text evidence="1 8">Glycan metabolism; pectin degradation; 2-dehydro-3-deoxy-D-gluconate from pectin: step 1/5.</text>
</comment>